<gene>
    <name evidence="1" type="ORF">LBLM1_11115</name>
</gene>
<keyword evidence="1" id="KW-0614">Plasmid</keyword>
<dbReference type="HOGENOM" id="CLU_1738226_0_0_9"/>
<sequence>MKYDYQKYQKYQKPYKSKHKVKNYRYQKKSRAKSFIKNDATLDELYEFDDLTKNRIKELEAMNMKTFDITVWGTRADGSNIGYYEFKYDDGEELWQAMSEDMVLVDNSDEKRLIEWQDLPDDNIEHLLNAAKKQGFIDDFELEESNEDDD</sequence>
<proteinExistence type="predicted"/>
<evidence type="ECO:0000313" key="1">
    <source>
        <dbReference type="EMBL" id="AJT51573.1"/>
    </source>
</evidence>
<dbReference type="KEGG" id="lmu:LBLM1_11115"/>
<accession>A0A0D4CN89</accession>
<dbReference type="EMBL" id="CP011014">
    <property type="protein sequence ID" value="AJT51573.1"/>
    <property type="molecule type" value="Genomic_DNA"/>
</dbReference>
<evidence type="ECO:0000313" key="2">
    <source>
        <dbReference type="Proteomes" id="UP000003645"/>
    </source>
</evidence>
<protein>
    <submittedName>
        <fullName evidence="1">Uncharacterized protein</fullName>
    </submittedName>
</protein>
<geneLocation type="plasmid" evidence="1 2">
    <name>pLM1</name>
</geneLocation>
<dbReference type="OrthoDB" id="2329854at2"/>
<dbReference type="RefSeq" id="WP_039946373.1">
    <property type="nucleotide sequence ID" value="NZ_CP011014.1"/>
</dbReference>
<dbReference type="AlphaFoldDB" id="A0A0D4CN89"/>
<name>A0A0D4CN89_LIMMU</name>
<dbReference type="Proteomes" id="UP000003645">
    <property type="component" value="Plasmid pLM1"/>
</dbReference>
<keyword evidence="2" id="KW-1185">Reference proteome</keyword>
<reference evidence="1 2" key="1">
    <citation type="journal article" date="2012" name="J. Bacteriol.">
        <title>Genome sequence of Lactobacillus mucosae LM1, isolated from piglet feces.</title>
        <authorList>
            <person name="Lee J.H."/>
            <person name="Valeriano V.D."/>
            <person name="Shin Y.R."/>
            <person name="Chae J.P."/>
            <person name="Kim G.B."/>
            <person name="Ham J.S."/>
            <person name="Chun J."/>
            <person name="Kang D.K."/>
        </authorList>
    </citation>
    <scope>NUCLEOTIDE SEQUENCE [LARGE SCALE GENOMIC DNA]</scope>
    <source>
        <strain evidence="1 2">LM1</strain>
        <plasmid evidence="1">pLM1</plasmid>
    </source>
</reference>
<organism evidence="1 2">
    <name type="scientific">Limosilactobacillus mucosae LM1</name>
    <dbReference type="NCBI Taxonomy" id="1130798"/>
    <lineage>
        <taxon>Bacteria</taxon>
        <taxon>Bacillati</taxon>
        <taxon>Bacillota</taxon>
        <taxon>Bacilli</taxon>
        <taxon>Lactobacillales</taxon>
        <taxon>Lactobacillaceae</taxon>
        <taxon>Limosilactobacillus</taxon>
    </lineage>
</organism>